<comment type="subcellular location">
    <subcellularLocation>
        <location evidence="5">Cell membrane</location>
        <topology evidence="5">Multi-pass membrane protein</topology>
    </subcellularLocation>
    <subcellularLocation>
        <location evidence="1">Membrane</location>
        <topology evidence="1">Multi-pass membrane protein</topology>
    </subcellularLocation>
</comment>
<keyword evidence="3 5" id="KW-1133">Transmembrane helix</keyword>
<dbReference type="Pfam" id="PF01061">
    <property type="entry name" value="ABC2_membrane"/>
    <property type="match status" value="1"/>
</dbReference>
<protein>
    <recommendedName>
        <fullName evidence="5">Transport permease protein</fullName>
    </recommendedName>
</protein>
<keyword evidence="4 5" id="KW-0472">Membrane</keyword>
<reference evidence="7" key="1">
    <citation type="journal article" date="2022" name="Int. J. Syst. Evol. Microbiol.">
        <title>Pseudomonas aegrilactucae sp. nov. and Pseudomonas morbosilactucae sp. nov., pathogens causing bacterial rot of lettuce in Japan.</title>
        <authorList>
            <person name="Sawada H."/>
            <person name="Fujikawa T."/>
            <person name="Satou M."/>
        </authorList>
    </citation>
    <scope>NUCLEOTIDE SEQUENCE</scope>
    <source>
        <strain evidence="7">0166_1</strain>
    </source>
</reference>
<keyword evidence="5" id="KW-0813">Transport</keyword>
<sequence>MSDALRLTWRQFRLERRLFWRNPSAAFFNMGLPLLFLAFFGAIFHGDQKQLNVIVPGIAGMCVLSATFTALAHNMVALRELGVLKRMRGTPLPPGAYLGGLAAHAIVNTVVQVAIVLIAGKVLFDVNGLKEPVELVVFLALGVVCFASLGVAFSHVIPNAESAPAYVNAVFLPVIFISGVFYDSNDAPGFLRQIAEILPLTHLIDGLSGAMVTGAGLSDHGGALAVLAVWTVFGIVFAIRGFSWEARRS</sequence>
<dbReference type="InterPro" id="IPR047817">
    <property type="entry name" value="ABC2_TM_bact-type"/>
</dbReference>
<dbReference type="InterPro" id="IPR052902">
    <property type="entry name" value="ABC-2_transporter"/>
</dbReference>
<evidence type="ECO:0000259" key="6">
    <source>
        <dbReference type="PROSITE" id="PS51012"/>
    </source>
</evidence>
<dbReference type="InterPro" id="IPR000412">
    <property type="entry name" value="ABC_2_transport"/>
</dbReference>
<evidence type="ECO:0000256" key="1">
    <source>
        <dbReference type="ARBA" id="ARBA00004141"/>
    </source>
</evidence>
<feature type="transmembrane region" description="Helical" evidence="5">
    <location>
        <begin position="96"/>
        <end position="124"/>
    </location>
</feature>
<comment type="similarity">
    <text evidence="5">Belongs to the ABC-2 integral membrane protein family.</text>
</comment>
<dbReference type="GO" id="GO:0140359">
    <property type="term" value="F:ABC-type transporter activity"/>
    <property type="evidence" value="ECO:0007669"/>
    <property type="project" value="InterPro"/>
</dbReference>
<keyword evidence="5" id="KW-1003">Cell membrane</keyword>
<dbReference type="PANTHER" id="PTHR43027">
    <property type="entry name" value="DOXORUBICIN RESISTANCE ABC TRANSPORTER PERMEASE PROTEIN DRRC-RELATED"/>
    <property type="match status" value="1"/>
</dbReference>
<feature type="transmembrane region" description="Helical" evidence="5">
    <location>
        <begin position="223"/>
        <end position="242"/>
    </location>
</feature>
<feature type="transmembrane region" description="Helical" evidence="5">
    <location>
        <begin position="163"/>
        <end position="182"/>
    </location>
</feature>
<dbReference type="PIRSF" id="PIRSF006648">
    <property type="entry name" value="DrrB"/>
    <property type="match status" value="1"/>
</dbReference>
<evidence type="ECO:0000256" key="5">
    <source>
        <dbReference type="RuleBase" id="RU361157"/>
    </source>
</evidence>
<feature type="domain" description="ABC transmembrane type-2" evidence="6">
    <location>
        <begin position="20"/>
        <end position="245"/>
    </location>
</feature>
<dbReference type="PANTHER" id="PTHR43027:SF2">
    <property type="entry name" value="TRANSPORT PERMEASE PROTEIN"/>
    <property type="match status" value="1"/>
</dbReference>
<dbReference type="KEGG" id="sbae:DSM104329_01543"/>
<dbReference type="PROSITE" id="PS51012">
    <property type="entry name" value="ABC_TM2"/>
    <property type="match status" value="1"/>
</dbReference>
<dbReference type="GO" id="GO:0043190">
    <property type="term" value="C:ATP-binding cassette (ABC) transporter complex"/>
    <property type="evidence" value="ECO:0007669"/>
    <property type="project" value="InterPro"/>
</dbReference>
<dbReference type="AlphaFoldDB" id="A0A9E7C091"/>
<evidence type="ECO:0000313" key="8">
    <source>
        <dbReference type="Proteomes" id="UP001162834"/>
    </source>
</evidence>
<evidence type="ECO:0000256" key="2">
    <source>
        <dbReference type="ARBA" id="ARBA00022692"/>
    </source>
</evidence>
<keyword evidence="8" id="KW-1185">Reference proteome</keyword>
<dbReference type="EMBL" id="CP087164">
    <property type="protein sequence ID" value="UGS35158.1"/>
    <property type="molecule type" value="Genomic_DNA"/>
</dbReference>
<dbReference type="Proteomes" id="UP001162834">
    <property type="component" value="Chromosome"/>
</dbReference>
<evidence type="ECO:0000256" key="3">
    <source>
        <dbReference type="ARBA" id="ARBA00022989"/>
    </source>
</evidence>
<organism evidence="7 8">
    <name type="scientific">Capillimicrobium parvum</name>
    <dbReference type="NCBI Taxonomy" id="2884022"/>
    <lineage>
        <taxon>Bacteria</taxon>
        <taxon>Bacillati</taxon>
        <taxon>Actinomycetota</taxon>
        <taxon>Thermoleophilia</taxon>
        <taxon>Solirubrobacterales</taxon>
        <taxon>Capillimicrobiaceae</taxon>
        <taxon>Capillimicrobium</taxon>
    </lineage>
</organism>
<name>A0A9E7C091_9ACTN</name>
<gene>
    <name evidence="7" type="ORF">DSM104329_01543</name>
</gene>
<accession>A0A9E7C091</accession>
<feature type="transmembrane region" description="Helical" evidence="5">
    <location>
        <begin position="25"/>
        <end position="44"/>
    </location>
</feature>
<dbReference type="InterPro" id="IPR013525">
    <property type="entry name" value="ABC2_TM"/>
</dbReference>
<feature type="transmembrane region" description="Helical" evidence="5">
    <location>
        <begin position="136"/>
        <end position="157"/>
    </location>
</feature>
<dbReference type="RefSeq" id="WP_259314813.1">
    <property type="nucleotide sequence ID" value="NZ_CP087164.1"/>
</dbReference>
<evidence type="ECO:0000313" key="7">
    <source>
        <dbReference type="EMBL" id="UGS35158.1"/>
    </source>
</evidence>
<evidence type="ECO:0000256" key="4">
    <source>
        <dbReference type="ARBA" id="ARBA00023136"/>
    </source>
</evidence>
<keyword evidence="2 5" id="KW-0812">Transmembrane</keyword>
<feature type="transmembrane region" description="Helical" evidence="5">
    <location>
        <begin position="51"/>
        <end position="76"/>
    </location>
</feature>
<proteinExistence type="inferred from homology"/>